<organism evidence="1 2">
    <name type="scientific">Orchesella cincta</name>
    <name type="common">Springtail</name>
    <name type="synonym">Podura cincta</name>
    <dbReference type="NCBI Taxonomy" id="48709"/>
    <lineage>
        <taxon>Eukaryota</taxon>
        <taxon>Metazoa</taxon>
        <taxon>Ecdysozoa</taxon>
        <taxon>Arthropoda</taxon>
        <taxon>Hexapoda</taxon>
        <taxon>Collembola</taxon>
        <taxon>Entomobryomorpha</taxon>
        <taxon>Entomobryoidea</taxon>
        <taxon>Orchesellidae</taxon>
        <taxon>Orchesellinae</taxon>
        <taxon>Orchesella</taxon>
    </lineage>
</organism>
<comment type="caution">
    <text evidence="1">The sequence shown here is derived from an EMBL/GenBank/DDBJ whole genome shotgun (WGS) entry which is preliminary data.</text>
</comment>
<dbReference type="Gene3D" id="2.170.270.10">
    <property type="entry name" value="SET domain"/>
    <property type="match status" value="1"/>
</dbReference>
<dbReference type="PANTHER" id="PTHR46455">
    <property type="entry name" value="SET AND MYND DOMAIN CONTAINING, ARTHROPOD-SPECIFIC, MEMBER 4, ISOFORM A"/>
    <property type="match status" value="1"/>
</dbReference>
<accession>A0A1D2M393</accession>
<gene>
    <name evidence="1" type="ORF">Ocin01_19234</name>
</gene>
<dbReference type="AlphaFoldDB" id="A0A1D2M393"/>
<evidence type="ECO:0000313" key="2">
    <source>
        <dbReference type="Proteomes" id="UP000094527"/>
    </source>
</evidence>
<dbReference type="PANTHER" id="PTHR46455:SF5">
    <property type="entry name" value="SET AND MYND DOMAIN CONTAINING, ARTHROPOD-SPECIFIC, MEMBER 4, ISOFORM A"/>
    <property type="match status" value="1"/>
</dbReference>
<keyword evidence="2" id="KW-1185">Reference proteome</keyword>
<sequence>MEASPLFATANEIEQIIRNEFGLTPTEFPKSEILVVQAILDINAYEVRMCDSNVQAVYTLASLAEHNCNPNTHKTICSNSLELTFRAATDIPQGAHISTTYCDILWPTWHRQKYLQWSKFFICKCERCLSPTELGSHLAAIVCMDCSKSRETVPAVPLLSENESWETIAKNYHCTTCNTIFPAYECQLTFKKAEHELSELDKDVSTESIPAFEHWLNKWTLTEQILSSGACERKDDDRDEINKTAHMEIPHRQTAKCYARILLHPKHSLILDACHTMFLLYPKEDCTINQLKRKECFGTHLLKATKPLFTGISKFRGTILYELAMTKAAILVHQLEDQGMMDSLRHLAEEVLQLLHESQELLKYEPIDQPEGHLAQTGASQLEQLTLFFSELFS</sequence>
<dbReference type="Proteomes" id="UP000094527">
    <property type="component" value="Unassembled WGS sequence"/>
</dbReference>
<dbReference type="STRING" id="48709.A0A1D2M393"/>
<name>A0A1D2M393_ORCCI</name>
<dbReference type="OMA" id="GISEECH"/>
<dbReference type="EMBL" id="LJIJ01005286">
    <property type="protein sequence ID" value="ODM87448.1"/>
    <property type="molecule type" value="Genomic_DNA"/>
</dbReference>
<dbReference type="InterPro" id="IPR046341">
    <property type="entry name" value="SET_dom_sf"/>
</dbReference>
<protein>
    <submittedName>
        <fullName evidence="1">Protein msta, isoform A</fullName>
    </submittedName>
</protein>
<evidence type="ECO:0000313" key="1">
    <source>
        <dbReference type="EMBL" id="ODM87448.1"/>
    </source>
</evidence>
<reference evidence="1 2" key="1">
    <citation type="journal article" date="2016" name="Genome Biol. Evol.">
        <title>Gene Family Evolution Reflects Adaptation to Soil Environmental Stressors in the Genome of the Collembolan Orchesella cincta.</title>
        <authorList>
            <person name="Faddeeva-Vakhrusheva A."/>
            <person name="Derks M.F."/>
            <person name="Anvar S.Y."/>
            <person name="Agamennone V."/>
            <person name="Suring W."/>
            <person name="Smit S."/>
            <person name="van Straalen N.M."/>
            <person name="Roelofs D."/>
        </authorList>
    </citation>
    <scope>NUCLEOTIDE SEQUENCE [LARGE SCALE GENOMIC DNA]</scope>
    <source>
        <tissue evidence="1">Mixed pool</tissue>
    </source>
</reference>
<dbReference type="Gene3D" id="1.25.40.10">
    <property type="entry name" value="Tetratricopeptide repeat domain"/>
    <property type="match status" value="1"/>
</dbReference>
<dbReference type="InterPro" id="IPR011990">
    <property type="entry name" value="TPR-like_helical_dom_sf"/>
</dbReference>
<dbReference type="SUPFAM" id="SSF82199">
    <property type="entry name" value="SET domain"/>
    <property type="match status" value="1"/>
</dbReference>
<dbReference type="InterPro" id="IPR053010">
    <property type="entry name" value="SET_SmydA-8"/>
</dbReference>
<proteinExistence type="predicted"/>
<dbReference type="OrthoDB" id="3174329at2759"/>
<dbReference type="CDD" id="cd20071">
    <property type="entry name" value="SET_SMYD"/>
    <property type="match status" value="1"/>
</dbReference>